<dbReference type="CDD" id="cd03875">
    <property type="entry name" value="M28_Fxna_like"/>
    <property type="match status" value="1"/>
</dbReference>
<feature type="domain" description="Endoplasmic reticulum metallopeptidase 1/1-A TM" evidence="18">
    <location>
        <begin position="431"/>
        <end position="655"/>
    </location>
</feature>
<evidence type="ECO:0000313" key="20">
    <source>
        <dbReference type="RefSeq" id="XP_022089230.1"/>
    </source>
</evidence>
<keyword evidence="12 15" id="KW-0472">Membrane</keyword>
<sequence length="899" mass="100320">MENSVGREVRQRSIGIENPPNAAKNGLHNGSKIKKLPSRYLSEEIFGFILLYLGLLFLVASWSYHRLPAPKTVAEHGGTGEFVEERARAHIAQITSLGPRPGGSRANEIHCVAYLMKVLTEVKKMAVPGVHEVEIDISHPEGSFTMDIWGGFSPYYKKITNIVVRLSPAKEVVRQGEGAHDHSLLLNCHFDTVEGSPGASDDAASCGVMLEILQNLATSPYSLRHDIIFLFNGAEENVLQASHGFITQHPWRKNIKAFINLDAAGAGGRELVFQTGPDHPWLLRAYAQHAVHPFATVIGQDVFQAELIPSDTDFRIFRDFGNIPGVDIAYVSNGYVYHTKYDNLDSIPPGCIQRSGDNIQALATHLANSSTLHNGIEQDRHGKMVFFDLLGLVMVAYPARVGVILNSVVVGAVFLSTLCRRRQDFPSHQMYVSKVLRAVGVIFVSYLAILLTIVFVILLLTLTKSEMSWYANPALIGGLYWAPSFYIITVVHRWLGGKLHTVDSKANPWILEGVFFDANLLMWSMVIAVLTLKGIGSAYMPMLSVMFALLGRNIMWKGMKTLREGTKTMLVLTAYICMTIVPLTIMLYLMFLGYGIFLPIMGRSGNLITPELFVGFLTFIVVALATNYLVCLIHVCRSLKYTQAFLLLVFAASLAAVVSRVAFPYSGDPARPAPKRILLEHVTRTKHDQSGAAVDHDTYLSVLPLDYLGVRHMESYIPALKDAPIAECRKDMPYCGYPYYLPLLHVFRHQWILPGGEPDIDVETTFHLNSRVKKADHQNLTFTVSGPSHVNVFISLREGVEMARWSLSKEKPLKTHDGTGGWVYFICYGGGEPQDHWQFWLDLKVPDSFSNTDPVVDIGVAGLHYTDFKKSPEILEFLRQEPDWVYSIPFLGAYDSWIF</sequence>
<evidence type="ECO:0000259" key="18">
    <source>
        <dbReference type="Pfam" id="PF22249"/>
    </source>
</evidence>
<dbReference type="InterPro" id="IPR053974">
    <property type="entry name" value="ERMP1_1-A_TM"/>
</dbReference>
<evidence type="ECO:0000256" key="10">
    <source>
        <dbReference type="ARBA" id="ARBA00022989"/>
    </source>
</evidence>
<evidence type="ECO:0000256" key="3">
    <source>
        <dbReference type="ARBA" id="ARBA00010918"/>
    </source>
</evidence>
<evidence type="ECO:0000256" key="5">
    <source>
        <dbReference type="ARBA" id="ARBA00022692"/>
    </source>
</evidence>
<dbReference type="Pfam" id="PF22249">
    <property type="entry name" value="ERMP1-TM"/>
    <property type="match status" value="1"/>
</dbReference>
<dbReference type="AlphaFoldDB" id="A0A8B7YA31"/>
<evidence type="ECO:0000256" key="4">
    <source>
        <dbReference type="ARBA" id="ARBA00022670"/>
    </source>
</evidence>
<feature type="transmembrane region" description="Helical" evidence="15">
    <location>
        <begin position="509"/>
        <end position="532"/>
    </location>
</feature>
<keyword evidence="9" id="KW-0862">Zinc</keyword>
<dbReference type="InterPro" id="IPR007484">
    <property type="entry name" value="Peptidase_M28"/>
</dbReference>
<dbReference type="Pfam" id="PF04389">
    <property type="entry name" value="Peptidase_M28"/>
    <property type="match status" value="1"/>
</dbReference>
<feature type="domain" description="Endoplasmic reticulum metallopeptidase 1-like C-terminal" evidence="17">
    <location>
        <begin position="672"/>
        <end position="897"/>
    </location>
</feature>
<feature type="transmembrane region" description="Helical" evidence="15">
    <location>
        <begin position="645"/>
        <end position="663"/>
    </location>
</feature>
<protein>
    <submittedName>
        <fullName evidence="20">Endoplasmic reticulum metallopeptidase 1-like isoform X1</fullName>
    </submittedName>
</protein>
<evidence type="ECO:0000256" key="9">
    <source>
        <dbReference type="ARBA" id="ARBA00022833"/>
    </source>
</evidence>
<dbReference type="InterPro" id="IPR045175">
    <property type="entry name" value="M28_fam"/>
</dbReference>
<dbReference type="KEGG" id="aplc:110978493"/>
<dbReference type="RefSeq" id="XP_022089230.1">
    <property type="nucleotide sequence ID" value="XM_022233538.1"/>
</dbReference>
<dbReference type="SUPFAM" id="SSF53187">
    <property type="entry name" value="Zn-dependent exopeptidases"/>
    <property type="match status" value="1"/>
</dbReference>
<feature type="transmembrane region" description="Helical" evidence="15">
    <location>
        <begin position="538"/>
        <end position="556"/>
    </location>
</feature>
<reference evidence="20" key="1">
    <citation type="submission" date="2025-08" db="UniProtKB">
        <authorList>
            <consortium name="RefSeq"/>
        </authorList>
    </citation>
    <scope>IDENTIFICATION</scope>
</reference>
<feature type="domain" description="Peptidase M28" evidence="16">
    <location>
        <begin position="177"/>
        <end position="362"/>
    </location>
</feature>
<comment type="similarity">
    <text evidence="3">Belongs to the peptidase M28 family.</text>
</comment>
<feature type="transmembrane region" description="Helical" evidence="15">
    <location>
        <begin position="469"/>
        <end position="488"/>
    </location>
</feature>
<proteinExistence type="inferred from homology"/>
<organism evidence="19 20">
    <name type="scientific">Acanthaster planci</name>
    <name type="common">Crown-of-thorns starfish</name>
    <dbReference type="NCBI Taxonomy" id="133434"/>
    <lineage>
        <taxon>Eukaryota</taxon>
        <taxon>Metazoa</taxon>
        <taxon>Echinodermata</taxon>
        <taxon>Eleutherozoa</taxon>
        <taxon>Asterozoa</taxon>
        <taxon>Asteroidea</taxon>
        <taxon>Valvatacea</taxon>
        <taxon>Valvatida</taxon>
        <taxon>Acanthasteridae</taxon>
        <taxon>Acanthaster</taxon>
    </lineage>
</organism>
<evidence type="ECO:0000259" key="17">
    <source>
        <dbReference type="Pfam" id="PF22248"/>
    </source>
</evidence>
<feature type="transmembrane region" description="Helical" evidence="15">
    <location>
        <begin position="45"/>
        <end position="64"/>
    </location>
</feature>
<evidence type="ECO:0000256" key="7">
    <source>
        <dbReference type="ARBA" id="ARBA00022801"/>
    </source>
</evidence>
<dbReference type="PANTHER" id="PTHR12147:SF22">
    <property type="entry name" value="ENDOPLASMIC RETICULUM METALLOPEPTIDASE 1"/>
    <property type="match status" value="1"/>
</dbReference>
<evidence type="ECO:0000256" key="2">
    <source>
        <dbReference type="ARBA" id="ARBA00004477"/>
    </source>
</evidence>
<dbReference type="GO" id="GO:0005789">
    <property type="term" value="C:endoplasmic reticulum membrane"/>
    <property type="evidence" value="ECO:0007669"/>
    <property type="project" value="UniProtKB-SubCell"/>
</dbReference>
<evidence type="ECO:0000313" key="19">
    <source>
        <dbReference type="Proteomes" id="UP000694845"/>
    </source>
</evidence>
<dbReference type="Pfam" id="PF22248">
    <property type="entry name" value="ERMP1_C"/>
    <property type="match status" value="1"/>
</dbReference>
<evidence type="ECO:0000256" key="14">
    <source>
        <dbReference type="SAM" id="MobiDB-lite"/>
    </source>
</evidence>
<gene>
    <name evidence="20" type="primary">LOC110978493</name>
</gene>
<keyword evidence="19" id="KW-1185">Reference proteome</keyword>
<evidence type="ECO:0000256" key="11">
    <source>
        <dbReference type="ARBA" id="ARBA00023049"/>
    </source>
</evidence>
<evidence type="ECO:0000256" key="12">
    <source>
        <dbReference type="ARBA" id="ARBA00023136"/>
    </source>
</evidence>
<keyword evidence="6" id="KW-0479">Metal-binding</keyword>
<evidence type="ECO:0000256" key="15">
    <source>
        <dbReference type="SAM" id="Phobius"/>
    </source>
</evidence>
<keyword evidence="4" id="KW-0645">Protease</keyword>
<dbReference type="FunFam" id="3.40.630.10:FF:000008">
    <property type="entry name" value="Endoplasmic reticulum metallopeptidase 1"/>
    <property type="match status" value="1"/>
</dbReference>
<dbReference type="Gene3D" id="3.40.630.10">
    <property type="entry name" value="Zn peptidases"/>
    <property type="match status" value="1"/>
</dbReference>
<keyword evidence="13" id="KW-0325">Glycoprotein</keyword>
<comment type="subcellular location">
    <subcellularLocation>
        <location evidence="2">Endoplasmic reticulum membrane</location>
        <topology evidence="2">Multi-pass membrane protein</topology>
    </subcellularLocation>
</comment>
<dbReference type="GO" id="GO:0008235">
    <property type="term" value="F:metalloexopeptidase activity"/>
    <property type="evidence" value="ECO:0007669"/>
    <property type="project" value="InterPro"/>
</dbReference>
<dbReference type="OMA" id="VLFENYW"/>
<feature type="transmembrane region" description="Helical" evidence="15">
    <location>
        <begin position="568"/>
        <end position="592"/>
    </location>
</feature>
<keyword evidence="8" id="KW-0256">Endoplasmic reticulum</keyword>
<evidence type="ECO:0000256" key="1">
    <source>
        <dbReference type="ARBA" id="ARBA00001947"/>
    </source>
</evidence>
<dbReference type="OrthoDB" id="7887808at2759"/>
<evidence type="ECO:0000256" key="13">
    <source>
        <dbReference type="ARBA" id="ARBA00023180"/>
    </source>
</evidence>
<dbReference type="Proteomes" id="UP000694845">
    <property type="component" value="Unplaced"/>
</dbReference>
<dbReference type="InterPro" id="IPR048024">
    <property type="entry name" value="Fxna-like_M28_dom"/>
</dbReference>
<dbReference type="GeneID" id="110978493"/>
<dbReference type="GO" id="GO:0046872">
    <property type="term" value="F:metal ion binding"/>
    <property type="evidence" value="ECO:0007669"/>
    <property type="project" value="UniProtKB-KW"/>
</dbReference>
<feature type="transmembrane region" description="Helical" evidence="15">
    <location>
        <begin position="435"/>
        <end position="463"/>
    </location>
</feature>
<keyword evidence="11" id="KW-0482">Metalloprotease</keyword>
<keyword evidence="7" id="KW-0378">Hydrolase</keyword>
<feature type="transmembrane region" description="Helical" evidence="15">
    <location>
        <begin position="612"/>
        <end position="633"/>
    </location>
</feature>
<dbReference type="PANTHER" id="PTHR12147">
    <property type="entry name" value="METALLOPEPTIDASE M28 FAMILY MEMBER"/>
    <property type="match status" value="1"/>
</dbReference>
<feature type="transmembrane region" description="Helical" evidence="15">
    <location>
        <begin position="389"/>
        <end position="415"/>
    </location>
</feature>
<accession>A0A8B7YA31</accession>
<evidence type="ECO:0000256" key="6">
    <source>
        <dbReference type="ARBA" id="ARBA00022723"/>
    </source>
</evidence>
<feature type="region of interest" description="Disordered" evidence="14">
    <location>
        <begin position="1"/>
        <end position="29"/>
    </location>
</feature>
<feature type="compositionally biased region" description="Basic and acidic residues" evidence="14">
    <location>
        <begin position="1"/>
        <end position="11"/>
    </location>
</feature>
<keyword evidence="5 15" id="KW-0812">Transmembrane</keyword>
<dbReference type="InterPro" id="IPR053973">
    <property type="entry name" value="ERMP1-like_C"/>
</dbReference>
<dbReference type="GO" id="GO:0006508">
    <property type="term" value="P:proteolysis"/>
    <property type="evidence" value="ECO:0007669"/>
    <property type="project" value="UniProtKB-KW"/>
</dbReference>
<keyword evidence="10 15" id="KW-1133">Transmembrane helix</keyword>
<comment type="cofactor">
    <cofactor evidence="1">
        <name>Zn(2+)</name>
        <dbReference type="ChEBI" id="CHEBI:29105"/>
    </cofactor>
</comment>
<evidence type="ECO:0000259" key="16">
    <source>
        <dbReference type="Pfam" id="PF04389"/>
    </source>
</evidence>
<name>A0A8B7YA31_ACAPL</name>
<evidence type="ECO:0000256" key="8">
    <source>
        <dbReference type="ARBA" id="ARBA00022824"/>
    </source>
</evidence>